<name>A0A432D1F9_9VIBR</name>
<comment type="similarity">
    <text evidence="1">Belongs to the short-chain dehydrogenases/reductases (SDR) family.</text>
</comment>
<dbReference type="RefSeq" id="WP_126572512.1">
    <property type="nucleotide sequence ID" value="NZ_RXZH01000001.1"/>
</dbReference>
<proteinExistence type="inferred from homology"/>
<reference evidence="3 4" key="1">
    <citation type="submission" date="2018-12" db="EMBL/GenBank/DDBJ databases">
        <title>Vibrio sp. isolated from China Sea.</title>
        <authorList>
            <person name="Li Y."/>
        </authorList>
    </citation>
    <scope>NUCLEOTIDE SEQUENCE [LARGE SCALE GENOMIC DNA]</scope>
    <source>
        <strain evidence="3 4">BEI207</strain>
    </source>
</reference>
<dbReference type="OrthoDB" id="9775864at2"/>
<keyword evidence="2" id="KW-0560">Oxidoreductase</keyword>
<dbReference type="EMBL" id="RXZH01000001">
    <property type="protein sequence ID" value="RTZ17762.1"/>
    <property type="molecule type" value="Genomic_DNA"/>
</dbReference>
<dbReference type="PANTHER" id="PTHR24321">
    <property type="entry name" value="DEHYDROGENASES, SHORT CHAIN"/>
    <property type="match status" value="1"/>
</dbReference>
<dbReference type="Proteomes" id="UP000268973">
    <property type="component" value="Unassembled WGS sequence"/>
</dbReference>
<dbReference type="AlphaFoldDB" id="A0A432D1F9"/>
<dbReference type="PRINTS" id="PR00081">
    <property type="entry name" value="GDHRDH"/>
</dbReference>
<dbReference type="FunFam" id="3.40.50.720:FF:000084">
    <property type="entry name" value="Short-chain dehydrogenase reductase"/>
    <property type="match status" value="1"/>
</dbReference>
<evidence type="ECO:0000313" key="4">
    <source>
        <dbReference type="Proteomes" id="UP000268973"/>
    </source>
</evidence>
<gene>
    <name evidence="3" type="ORF">EJ063_02965</name>
</gene>
<evidence type="ECO:0000313" key="3">
    <source>
        <dbReference type="EMBL" id="RTZ17762.1"/>
    </source>
</evidence>
<dbReference type="PANTHER" id="PTHR24321:SF8">
    <property type="entry name" value="ESTRADIOL 17-BETA-DEHYDROGENASE 8-RELATED"/>
    <property type="match status" value="1"/>
</dbReference>
<dbReference type="GO" id="GO:0016491">
    <property type="term" value="F:oxidoreductase activity"/>
    <property type="evidence" value="ECO:0007669"/>
    <property type="project" value="UniProtKB-KW"/>
</dbReference>
<dbReference type="InterPro" id="IPR036291">
    <property type="entry name" value="NAD(P)-bd_dom_sf"/>
</dbReference>
<dbReference type="InterPro" id="IPR002347">
    <property type="entry name" value="SDR_fam"/>
</dbReference>
<dbReference type="Gene3D" id="3.40.50.720">
    <property type="entry name" value="NAD(P)-binding Rossmann-like Domain"/>
    <property type="match status" value="1"/>
</dbReference>
<evidence type="ECO:0000256" key="2">
    <source>
        <dbReference type="ARBA" id="ARBA00023002"/>
    </source>
</evidence>
<protein>
    <submittedName>
        <fullName evidence="3">SDR family oxidoreductase</fullName>
    </submittedName>
</protein>
<dbReference type="PRINTS" id="PR00080">
    <property type="entry name" value="SDRFAMILY"/>
</dbReference>
<comment type="caution">
    <text evidence="3">The sequence shown here is derived from an EMBL/GenBank/DDBJ whole genome shotgun (WGS) entry which is preliminary data.</text>
</comment>
<sequence length="237" mass="25895">MTYQDKVVIVTGASNGIGASVAKAYHEQGARVVSLDIQPSHNDWQHITVDLSDEQQVINAFQAVTQQYGAIHILINNGAITTSSRSILEVSTSEFAKVIDVNLNGAFTCSREFVRANQGESFGRIINISSTRWQQNEFGWDAYGASKGGLVSLTHSLVNSLSHTPITINTISPGWIETSDYDALRKEDHAQHPSGRVGKPQDIVNACLFLTHSDNDFINGANISIDGGMTKRMIYQD</sequence>
<dbReference type="SUPFAM" id="SSF51735">
    <property type="entry name" value="NAD(P)-binding Rossmann-fold domains"/>
    <property type="match status" value="1"/>
</dbReference>
<accession>A0A432D1F9</accession>
<keyword evidence="4" id="KW-1185">Reference proteome</keyword>
<dbReference type="Pfam" id="PF13561">
    <property type="entry name" value="adh_short_C2"/>
    <property type="match status" value="1"/>
</dbReference>
<evidence type="ECO:0000256" key="1">
    <source>
        <dbReference type="ARBA" id="ARBA00006484"/>
    </source>
</evidence>
<organism evidence="3 4">
    <name type="scientific">Vibrio aquaticus</name>
    <dbReference type="NCBI Taxonomy" id="2496559"/>
    <lineage>
        <taxon>Bacteria</taxon>
        <taxon>Pseudomonadati</taxon>
        <taxon>Pseudomonadota</taxon>
        <taxon>Gammaproteobacteria</taxon>
        <taxon>Vibrionales</taxon>
        <taxon>Vibrionaceae</taxon>
        <taxon>Vibrio</taxon>
    </lineage>
</organism>